<feature type="compositionally biased region" description="Basic residues" evidence="1">
    <location>
        <begin position="220"/>
        <end position="231"/>
    </location>
</feature>
<name>A0AAE0FGC4_9CHLO</name>
<dbReference type="Proteomes" id="UP001190700">
    <property type="component" value="Unassembled WGS sequence"/>
</dbReference>
<feature type="region of interest" description="Disordered" evidence="1">
    <location>
        <begin position="413"/>
        <end position="432"/>
    </location>
</feature>
<organism evidence="2 3">
    <name type="scientific">Cymbomonas tetramitiformis</name>
    <dbReference type="NCBI Taxonomy" id="36881"/>
    <lineage>
        <taxon>Eukaryota</taxon>
        <taxon>Viridiplantae</taxon>
        <taxon>Chlorophyta</taxon>
        <taxon>Pyramimonadophyceae</taxon>
        <taxon>Pyramimonadales</taxon>
        <taxon>Pyramimonadaceae</taxon>
        <taxon>Cymbomonas</taxon>
    </lineage>
</organism>
<feature type="region of interest" description="Disordered" evidence="1">
    <location>
        <begin position="577"/>
        <end position="621"/>
    </location>
</feature>
<feature type="region of interest" description="Disordered" evidence="1">
    <location>
        <begin position="149"/>
        <end position="260"/>
    </location>
</feature>
<feature type="region of interest" description="Disordered" evidence="1">
    <location>
        <begin position="1"/>
        <end position="27"/>
    </location>
</feature>
<evidence type="ECO:0000313" key="3">
    <source>
        <dbReference type="Proteomes" id="UP001190700"/>
    </source>
</evidence>
<feature type="region of interest" description="Disordered" evidence="1">
    <location>
        <begin position="69"/>
        <end position="130"/>
    </location>
</feature>
<feature type="compositionally biased region" description="Basic residues" evidence="1">
    <location>
        <begin position="69"/>
        <end position="88"/>
    </location>
</feature>
<reference evidence="2 3" key="1">
    <citation type="journal article" date="2015" name="Genome Biol. Evol.">
        <title>Comparative Genomics of a Bacterivorous Green Alga Reveals Evolutionary Causalities and Consequences of Phago-Mixotrophic Mode of Nutrition.</title>
        <authorList>
            <person name="Burns J.A."/>
            <person name="Paasch A."/>
            <person name="Narechania A."/>
            <person name="Kim E."/>
        </authorList>
    </citation>
    <scope>NUCLEOTIDE SEQUENCE [LARGE SCALE GENOMIC DNA]</scope>
    <source>
        <strain evidence="2 3">PLY_AMNH</strain>
    </source>
</reference>
<evidence type="ECO:0000256" key="1">
    <source>
        <dbReference type="SAM" id="MobiDB-lite"/>
    </source>
</evidence>
<feature type="non-terminal residue" evidence="2">
    <location>
        <position position="1"/>
    </location>
</feature>
<keyword evidence="3" id="KW-1185">Reference proteome</keyword>
<feature type="region of interest" description="Disordered" evidence="1">
    <location>
        <begin position="274"/>
        <end position="369"/>
    </location>
</feature>
<feature type="compositionally biased region" description="Basic and acidic residues" evidence="1">
    <location>
        <begin position="276"/>
        <end position="285"/>
    </location>
</feature>
<protein>
    <recommendedName>
        <fullName evidence="4">EF-hand domain-containing protein</fullName>
    </recommendedName>
</protein>
<feature type="compositionally biased region" description="Basic and acidic residues" evidence="1">
    <location>
        <begin position="583"/>
        <end position="593"/>
    </location>
</feature>
<sequence>VTMPRLAKSAEQKVRMDAEEDWEQDTNGTGRMFFPQFEKAMFQLVDLWTNDASEISYIDFIHNLRRKVGAKPGKKKEGKKGMKGKRVKGAKEAAPESLPALDENAPVQATQGEGERWVPPTQGDGERWVPPRLLGEAAPQARYRDPLVVPVGQSPREPPDAPGVPPAEQQVYGEDADDAWWVMDGSWGDGMDDSEHSEDEDEDEEGEATPRRTGPATAARTRKKRARRKVPAKVPKESPQQQSAGPSQRPPAVYHLKEGPAELAALPRGLDEFEEYYAKHQEDTRASAPHGSRGHNRQSDKDHDDLGRWEGTPEPPVVRAQRTKARKSAPPSSGPEPKVRIPRSSYRARERGGASQTPPPAEREKERLVNREGEKILVRSSHFFGAGLGEVLPNSGDGFEILGFGFQTLEQWDNKEEEEEEEEEEGMLQGAHLLERRRSQITRDRKEWISDDRSIDVAAASTASSRTPPADLPPADFSQSDMEMDRMRRRTRGGTIFEPKVGMKTELFGGETEELLVSEVKPQFLEYVGAMHRLAERTKRYIRKFAKLMDYRPYDPRDHWKPFDESFALNLPSLPALGPSRWSKLDEGKKGRNELSPPKAASPDLHAELPLAHTATLQSSS</sequence>
<comment type="caution">
    <text evidence="2">The sequence shown here is derived from an EMBL/GenBank/DDBJ whole genome shotgun (WGS) entry which is preliminary data.</text>
</comment>
<feature type="compositionally biased region" description="Acidic residues" evidence="1">
    <location>
        <begin position="190"/>
        <end position="207"/>
    </location>
</feature>
<evidence type="ECO:0000313" key="2">
    <source>
        <dbReference type="EMBL" id="KAK3259079.1"/>
    </source>
</evidence>
<feature type="region of interest" description="Disordered" evidence="1">
    <location>
        <begin position="459"/>
        <end position="480"/>
    </location>
</feature>
<gene>
    <name evidence="2" type="ORF">CYMTET_31908</name>
</gene>
<dbReference type="AlphaFoldDB" id="A0AAE0FGC4"/>
<feature type="compositionally biased region" description="Basic and acidic residues" evidence="1">
    <location>
        <begin position="8"/>
        <end position="17"/>
    </location>
</feature>
<feature type="compositionally biased region" description="Acidic residues" evidence="1">
    <location>
        <begin position="415"/>
        <end position="426"/>
    </location>
</feature>
<feature type="compositionally biased region" description="Basic and acidic residues" evidence="1">
    <location>
        <begin position="297"/>
        <end position="308"/>
    </location>
</feature>
<proteinExistence type="predicted"/>
<accession>A0AAE0FGC4</accession>
<feature type="compositionally biased region" description="Low complexity" evidence="1">
    <location>
        <begin position="459"/>
        <end position="469"/>
    </location>
</feature>
<dbReference type="EMBL" id="LGRX02019014">
    <property type="protein sequence ID" value="KAK3259079.1"/>
    <property type="molecule type" value="Genomic_DNA"/>
</dbReference>
<evidence type="ECO:0008006" key="4">
    <source>
        <dbReference type="Google" id="ProtNLM"/>
    </source>
</evidence>